<keyword evidence="2" id="KW-1133">Transmembrane helix</keyword>
<evidence type="ECO:0000313" key="5">
    <source>
        <dbReference type="Proteomes" id="UP000315628"/>
    </source>
</evidence>
<feature type="region of interest" description="Disordered" evidence="1">
    <location>
        <begin position="213"/>
        <end position="236"/>
    </location>
</feature>
<dbReference type="Proteomes" id="UP000315628">
    <property type="component" value="Unassembled WGS sequence"/>
</dbReference>
<name>A0A560WGB5_9MICO</name>
<dbReference type="Gene3D" id="3.40.50.410">
    <property type="entry name" value="von Willebrand factor, type A domain"/>
    <property type="match status" value="1"/>
</dbReference>
<organism evidence="4 5">
    <name type="scientific">Marihabitans asiaticum</name>
    <dbReference type="NCBI Taxonomy" id="415218"/>
    <lineage>
        <taxon>Bacteria</taxon>
        <taxon>Bacillati</taxon>
        <taxon>Actinomycetota</taxon>
        <taxon>Actinomycetes</taxon>
        <taxon>Micrococcales</taxon>
        <taxon>Intrasporangiaceae</taxon>
        <taxon>Marihabitans</taxon>
    </lineage>
</organism>
<dbReference type="AlphaFoldDB" id="A0A560WGB5"/>
<dbReference type="EMBL" id="VIUW01000001">
    <property type="protein sequence ID" value="TWD16525.1"/>
    <property type="molecule type" value="Genomic_DNA"/>
</dbReference>
<feature type="transmembrane region" description="Helical" evidence="2">
    <location>
        <begin position="296"/>
        <end position="316"/>
    </location>
</feature>
<dbReference type="Pfam" id="PF13519">
    <property type="entry name" value="VWA_2"/>
    <property type="match status" value="1"/>
</dbReference>
<dbReference type="InterPro" id="IPR036465">
    <property type="entry name" value="vWFA_dom_sf"/>
</dbReference>
<keyword evidence="5" id="KW-1185">Reference proteome</keyword>
<evidence type="ECO:0000256" key="2">
    <source>
        <dbReference type="SAM" id="Phobius"/>
    </source>
</evidence>
<feature type="transmembrane region" description="Helical" evidence="2">
    <location>
        <begin position="12"/>
        <end position="31"/>
    </location>
</feature>
<sequence>MTGLALQPLLPWPLALAVGLLLVGAAVAGLVTRPQRRLQWALRVATAGLVAIGLLGPGVAGGDAQQAGRLVNVWFVADTTSSSVARDYRGDQPRLEGYRDDVAKIARLMPGARFSVITFDSSARTEMPLTTDTTALRTAMQTMRQELTTYSTGSSVSAAREELGRSLEQSRERYPERARVVFYLGDGEQTNGQAPAPMDLAELVDGGAVLGYGTSEGGPMEQRSSSGGDEGDIETDDGQVAISSIDEAQLRAIADQLGVPYVSRNDGGDISPALQQARPSEVVEDALGTSPGRVSLVWVLATLAALLMLLDVTVLARDLARLRGVRS</sequence>
<feature type="transmembrane region" description="Helical" evidence="2">
    <location>
        <begin position="40"/>
        <end position="60"/>
    </location>
</feature>
<evidence type="ECO:0000313" key="4">
    <source>
        <dbReference type="EMBL" id="TWD16525.1"/>
    </source>
</evidence>
<reference evidence="4 5" key="1">
    <citation type="submission" date="2019-06" db="EMBL/GenBank/DDBJ databases">
        <title>Sequencing the genomes of 1000 actinobacteria strains.</title>
        <authorList>
            <person name="Klenk H.-P."/>
        </authorList>
    </citation>
    <scope>NUCLEOTIDE SEQUENCE [LARGE SCALE GENOMIC DNA]</scope>
    <source>
        <strain evidence="4 5">DSM 18935</strain>
    </source>
</reference>
<dbReference type="SUPFAM" id="SSF53300">
    <property type="entry name" value="vWA-like"/>
    <property type="match status" value="1"/>
</dbReference>
<dbReference type="InterPro" id="IPR002035">
    <property type="entry name" value="VWF_A"/>
</dbReference>
<keyword evidence="2" id="KW-0812">Transmembrane</keyword>
<gene>
    <name evidence="4" type="ORF">FB557_0048</name>
</gene>
<dbReference type="RefSeq" id="WP_170236133.1">
    <property type="nucleotide sequence ID" value="NZ_BAAAYT010000001.1"/>
</dbReference>
<accession>A0A560WGB5</accession>
<proteinExistence type="predicted"/>
<evidence type="ECO:0000256" key="1">
    <source>
        <dbReference type="SAM" id="MobiDB-lite"/>
    </source>
</evidence>
<dbReference type="PROSITE" id="PS50234">
    <property type="entry name" value="VWFA"/>
    <property type="match status" value="1"/>
</dbReference>
<comment type="caution">
    <text evidence="4">The sequence shown here is derived from an EMBL/GenBank/DDBJ whole genome shotgun (WGS) entry which is preliminary data.</text>
</comment>
<feature type="domain" description="VWFA" evidence="3">
    <location>
        <begin position="72"/>
        <end position="257"/>
    </location>
</feature>
<protein>
    <submittedName>
        <fullName evidence="4">Ca-activated chloride channel family protein</fullName>
    </submittedName>
</protein>
<evidence type="ECO:0000259" key="3">
    <source>
        <dbReference type="PROSITE" id="PS50234"/>
    </source>
</evidence>
<dbReference type="CDD" id="cd00198">
    <property type="entry name" value="vWFA"/>
    <property type="match status" value="1"/>
</dbReference>
<keyword evidence="2" id="KW-0472">Membrane</keyword>